<dbReference type="Gene3D" id="2.60.40.10">
    <property type="entry name" value="Immunoglobulins"/>
    <property type="match status" value="2"/>
</dbReference>
<proteinExistence type="inferred from homology"/>
<dbReference type="AlphaFoldDB" id="A0A5C7BUL9"/>
<dbReference type="InterPro" id="IPR016147">
    <property type="entry name" value="Pili_assmbl_chaperone_N"/>
</dbReference>
<dbReference type="Proteomes" id="UP000321126">
    <property type="component" value="Unassembled WGS sequence"/>
</dbReference>
<dbReference type="SUPFAM" id="SSF49354">
    <property type="entry name" value="PapD-like"/>
    <property type="match status" value="1"/>
</dbReference>
<evidence type="ECO:0000256" key="5">
    <source>
        <dbReference type="ARBA" id="ARBA00023186"/>
    </source>
</evidence>
<dbReference type="SUPFAM" id="SSF49584">
    <property type="entry name" value="Periplasmic chaperone C-domain"/>
    <property type="match status" value="1"/>
</dbReference>
<dbReference type="PANTHER" id="PTHR30251:SF0">
    <property type="entry name" value="FIMBRIAL CHAPERONE PROTEIN ELFD-RELATED"/>
    <property type="match status" value="1"/>
</dbReference>
<dbReference type="EMBL" id="VOUQ01000032">
    <property type="protein sequence ID" value="TXE24475.1"/>
    <property type="molecule type" value="Genomic_DNA"/>
</dbReference>
<protein>
    <submittedName>
        <fullName evidence="9">Molecular chaperone</fullName>
    </submittedName>
</protein>
<dbReference type="Pfam" id="PF00345">
    <property type="entry name" value="PapD_N"/>
    <property type="match status" value="1"/>
</dbReference>
<gene>
    <name evidence="9" type="ORF">FOT62_24745</name>
</gene>
<feature type="domain" description="Pili assembly chaperone N-terminal" evidence="7">
    <location>
        <begin position="30"/>
        <end position="157"/>
    </location>
</feature>
<evidence type="ECO:0000259" key="7">
    <source>
        <dbReference type="Pfam" id="PF00345"/>
    </source>
</evidence>
<dbReference type="InterPro" id="IPR036316">
    <property type="entry name" value="Pili_assmbl_chap_C_dom_sf"/>
</dbReference>
<dbReference type="PANTHER" id="PTHR30251">
    <property type="entry name" value="PILUS ASSEMBLY CHAPERONE"/>
    <property type="match status" value="1"/>
</dbReference>
<feature type="chain" id="PRO_5022953276" evidence="6">
    <location>
        <begin position="28"/>
        <end position="247"/>
    </location>
</feature>
<evidence type="ECO:0000313" key="9">
    <source>
        <dbReference type="EMBL" id="TXE24475.1"/>
    </source>
</evidence>
<dbReference type="InterPro" id="IPR016148">
    <property type="entry name" value="Pili_assmbl_chaperone_C"/>
</dbReference>
<dbReference type="GO" id="GO:0071555">
    <property type="term" value="P:cell wall organization"/>
    <property type="evidence" value="ECO:0007669"/>
    <property type="project" value="InterPro"/>
</dbReference>
<dbReference type="RefSeq" id="WP_082172351.1">
    <property type="nucleotide sequence ID" value="NZ_JVEJ01000425.1"/>
</dbReference>
<dbReference type="GO" id="GO:0030288">
    <property type="term" value="C:outer membrane-bounded periplasmic space"/>
    <property type="evidence" value="ECO:0007669"/>
    <property type="project" value="InterPro"/>
</dbReference>
<evidence type="ECO:0000256" key="1">
    <source>
        <dbReference type="ARBA" id="ARBA00004418"/>
    </source>
</evidence>
<sequence>MMQTRWRMTALLALTLAAGVSASQAQAEGGVSFSRNRLIFGAQEKGISLTVKNDGSTPYLVQAGVSGEAMTRTAAPFLVTPPLFRLDGNAQNVMRIVRTGSALPTDRESVFYFFANAIPGQSAAPGTAGAGDTAKVGASLSISMRTVLKLFWRPQGLTVSPKDAPDRMRFVPDGRAVVVKNPTPYYQSFAYLAFDGRAQDLDRGASMVAPFGELRLPATQAVRTVSWSVMNDYGGSTDRKTQAVQAH</sequence>
<comment type="caution">
    <text evidence="9">The sequence shown here is derived from an EMBL/GenBank/DDBJ whole genome shotgun (WGS) entry which is preliminary data.</text>
</comment>
<evidence type="ECO:0000313" key="10">
    <source>
        <dbReference type="Proteomes" id="UP000321126"/>
    </source>
</evidence>
<dbReference type="InterPro" id="IPR001829">
    <property type="entry name" value="Pili_assmbl_chaperone_bac"/>
</dbReference>
<evidence type="ECO:0000256" key="2">
    <source>
        <dbReference type="ARBA" id="ARBA00007399"/>
    </source>
</evidence>
<dbReference type="InterPro" id="IPR050643">
    <property type="entry name" value="Periplasmic_pilus_chap"/>
</dbReference>
<comment type="subcellular location">
    <subcellularLocation>
        <location evidence="1">Periplasm</location>
    </subcellularLocation>
</comment>
<evidence type="ECO:0000256" key="4">
    <source>
        <dbReference type="ARBA" id="ARBA00022764"/>
    </source>
</evidence>
<evidence type="ECO:0000256" key="6">
    <source>
        <dbReference type="SAM" id="SignalP"/>
    </source>
</evidence>
<dbReference type="Pfam" id="PF02753">
    <property type="entry name" value="PapD_C"/>
    <property type="match status" value="1"/>
</dbReference>
<accession>A0A5C7BUL9</accession>
<dbReference type="InterPro" id="IPR013783">
    <property type="entry name" value="Ig-like_fold"/>
</dbReference>
<keyword evidence="5" id="KW-0143">Chaperone</keyword>
<comment type="similarity">
    <text evidence="2">Belongs to the periplasmic pilus chaperone family.</text>
</comment>
<evidence type="ECO:0000259" key="8">
    <source>
        <dbReference type="Pfam" id="PF02753"/>
    </source>
</evidence>
<reference evidence="9 10" key="1">
    <citation type="submission" date="2019-07" db="EMBL/GenBank/DDBJ databases">
        <title>Serratia strains were isolated from fresh produce.</title>
        <authorList>
            <person name="Cho G.-S."/>
            <person name="Stein M."/>
            <person name="Lee W."/>
            <person name="Suh S.H."/>
            <person name="Franz C.M.A.P."/>
        </authorList>
    </citation>
    <scope>NUCLEOTIDE SEQUENCE [LARGE SCALE GENOMIC DNA]</scope>
    <source>
        <strain evidence="9 10">S16</strain>
    </source>
</reference>
<dbReference type="InterPro" id="IPR008962">
    <property type="entry name" value="PapD-like_sf"/>
</dbReference>
<evidence type="ECO:0000256" key="3">
    <source>
        <dbReference type="ARBA" id="ARBA00022729"/>
    </source>
</evidence>
<keyword evidence="3 6" id="KW-0732">Signal</keyword>
<keyword evidence="4" id="KW-0574">Periplasm</keyword>
<name>A0A5C7BUL9_SERMA</name>
<organism evidence="9 10">
    <name type="scientific">Serratia marcescens</name>
    <dbReference type="NCBI Taxonomy" id="615"/>
    <lineage>
        <taxon>Bacteria</taxon>
        <taxon>Pseudomonadati</taxon>
        <taxon>Pseudomonadota</taxon>
        <taxon>Gammaproteobacteria</taxon>
        <taxon>Enterobacterales</taxon>
        <taxon>Yersiniaceae</taxon>
        <taxon>Serratia</taxon>
    </lineage>
</organism>
<feature type="domain" description="Pili assembly chaperone C-terminal" evidence="8">
    <location>
        <begin position="179"/>
        <end position="237"/>
    </location>
</feature>
<feature type="signal peptide" evidence="6">
    <location>
        <begin position="1"/>
        <end position="27"/>
    </location>
</feature>
<dbReference type="PRINTS" id="PR00969">
    <property type="entry name" value="CHAPERONPILI"/>
</dbReference>